<keyword evidence="2" id="KW-1185">Reference proteome</keyword>
<dbReference type="AlphaFoldDB" id="A0A0C9YMP1"/>
<name>A0A0C9YMP1_9AGAM</name>
<reference evidence="1 2" key="1">
    <citation type="submission" date="2014-04" db="EMBL/GenBank/DDBJ databases">
        <authorList>
            <consortium name="DOE Joint Genome Institute"/>
            <person name="Kuo A."/>
            <person name="Kohler A."/>
            <person name="Costa M.D."/>
            <person name="Nagy L.G."/>
            <person name="Floudas D."/>
            <person name="Copeland A."/>
            <person name="Barry K.W."/>
            <person name="Cichocki N."/>
            <person name="Veneault-Fourrey C."/>
            <person name="LaButti K."/>
            <person name="Lindquist E.A."/>
            <person name="Lipzen A."/>
            <person name="Lundell T."/>
            <person name="Morin E."/>
            <person name="Murat C."/>
            <person name="Sun H."/>
            <person name="Tunlid A."/>
            <person name="Henrissat B."/>
            <person name="Grigoriev I.V."/>
            <person name="Hibbett D.S."/>
            <person name="Martin F."/>
            <person name="Nordberg H.P."/>
            <person name="Cantor M.N."/>
            <person name="Hua S.X."/>
        </authorList>
    </citation>
    <scope>NUCLEOTIDE SEQUENCE [LARGE SCALE GENOMIC DNA]</scope>
    <source>
        <strain evidence="1 2">441</strain>
    </source>
</reference>
<organism evidence="1 2">
    <name type="scientific">Pisolithus microcarpus 441</name>
    <dbReference type="NCBI Taxonomy" id="765257"/>
    <lineage>
        <taxon>Eukaryota</taxon>
        <taxon>Fungi</taxon>
        <taxon>Dikarya</taxon>
        <taxon>Basidiomycota</taxon>
        <taxon>Agaricomycotina</taxon>
        <taxon>Agaricomycetes</taxon>
        <taxon>Agaricomycetidae</taxon>
        <taxon>Boletales</taxon>
        <taxon>Sclerodermatineae</taxon>
        <taxon>Pisolithaceae</taxon>
        <taxon>Pisolithus</taxon>
    </lineage>
</organism>
<sequence>MLRKKPSEIASAHSETYPEAIIERERQWSTSISYPSPLDVFPGKQEKKNERLPEEQGTCVRSLEYSLWLRRWYNRFWDSTLKVAPGRQEQRYNEQWCCRHEDMSPRTT</sequence>
<evidence type="ECO:0000313" key="2">
    <source>
        <dbReference type="Proteomes" id="UP000054018"/>
    </source>
</evidence>
<dbReference type="EMBL" id="KN833702">
    <property type="protein sequence ID" value="KIK26285.1"/>
    <property type="molecule type" value="Genomic_DNA"/>
</dbReference>
<evidence type="ECO:0000313" key="1">
    <source>
        <dbReference type="EMBL" id="KIK26285.1"/>
    </source>
</evidence>
<accession>A0A0C9YMP1</accession>
<protein>
    <submittedName>
        <fullName evidence="1">Uncharacterized protein</fullName>
    </submittedName>
</protein>
<proteinExistence type="predicted"/>
<reference evidence="2" key="2">
    <citation type="submission" date="2015-01" db="EMBL/GenBank/DDBJ databases">
        <title>Evolutionary Origins and Diversification of the Mycorrhizal Mutualists.</title>
        <authorList>
            <consortium name="DOE Joint Genome Institute"/>
            <consortium name="Mycorrhizal Genomics Consortium"/>
            <person name="Kohler A."/>
            <person name="Kuo A."/>
            <person name="Nagy L.G."/>
            <person name="Floudas D."/>
            <person name="Copeland A."/>
            <person name="Barry K.W."/>
            <person name="Cichocki N."/>
            <person name="Veneault-Fourrey C."/>
            <person name="LaButti K."/>
            <person name="Lindquist E.A."/>
            <person name="Lipzen A."/>
            <person name="Lundell T."/>
            <person name="Morin E."/>
            <person name="Murat C."/>
            <person name="Riley R."/>
            <person name="Ohm R."/>
            <person name="Sun H."/>
            <person name="Tunlid A."/>
            <person name="Henrissat B."/>
            <person name="Grigoriev I.V."/>
            <person name="Hibbett D.S."/>
            <person name="Martin F."/>
        </authorList>
    </citation>
    <scope>NUCLEOTIDE SEQUENCE [LARGE SCALE GENOMIC DNA]</scope>
    <source>
        <strain evidence="2">441</strain>
    </source>
</reference>
<dbReference type="Proteomes" id="UP000054018">
    <property type="component" value="Unassembled WGS sequence"/>
</dbReference>
<dbReference type="HOGENOM" id="CLU_2197982_0_0_1"/>
<gene>
    <name evidence="1" type="ORF">PISMIDRAFT_271311</name>
</gene>